<dbReference type="InterPro" id="IPR008266">
    <property type="entry name" value="Tyr_kinase_AS"/>
</dbReference>
<evidence type="ECO:0000256" key="10">
    <source>
        <dbReference type="SAM" id="MobiDB-lite"/>
    </source>
</evidence>
<dbReference type="PANTHER" id="PTHR24418">
    <property type="entry name" value="TYROSINE-PROTEIN KINASE"/>
    <property type="match status" value="1"/>
</dbReference>
<evidence type="ECO:0000256" key="1">
    <source>
        <dbReference type="ARBA" id="ARBA00022679"/>
    </source>
</evidence>
<evidence type="ECO:0000256" key="6">
    <source>
        <dbReference type="ARBA" id="ARBA00051245"/>
    </source>
</evidence>
<feature type="binding site" evidence="8">
    <location>
        <position position="187"/>
    </location>
    <ligand>
        <name>ATP</name>
        <dbReference type="ChEBI" id="CHEBI:30616"/>
    </ligand>
</feature>
<evidence type="ECO:0000259" key="11">
    <source>
        <dbReference type="PROSITE" id="PS50001"/>
    </source>
</evidence>
<evidence type="ECO:0000256" key="9">
    <source>
        <dbReference type="RuleBase" id="RU362096"/>
    </source>
</evidence>
<reference evidence="14" key="1">
    <citation type="submission" date="2022-11" db="UniProtKB">
        <authorList>
            <consortium name="WormBaseParasite"/>
        </authorList>
    </citation>
    <scope>IDENTIFICATION</scope>
</reference>
<feature type="domain" description="SH2" evidence="11">
    <location>
        <begin position="48"/>
        <end position="142"/>
    </location>
</feature>
<dbReference type="SMART" id="SM00252">
    <property type="entry name" value="SH2"/>
    <property type="match status" value="1"/>
</dbReference>
<dbReference type="PROSITE" id="PS50011">
    <property type="entry name" value="PROTEIN_KINASE_DOM"/>
    <property type="match status" value="1"/>
</dbReference>
<dbReference type="InterPro" id="IPR011009">
    <property type="entry name" value="Kinase-like_dom_sf"/>
</dbReference>
<feature type="region of interest" description="Disordered" evidence="10">
    <location>
        <begin position="1"/>
        <end position="36"/>
    </location>
</feature>
<dbReference type="PROSITE" id="PS00107">
    <property type="entry name" value="PROTEIN_KINASE_ATP"/>
    <property type="match status" value="1"/>
</dbReference>
<evidence type="ECO:0000313" key="14">
    <source>
        <dbReference type="WBParaSite" id="jg18636"/>
    </source>
</evidence>
<keyword evidence="4 8" id="KW-0067">ATP-binding</keyword>
<evidence type="ECO:0000256" key="4">
    <source>
        <dbReference type="ARBA" id="ARBA00022840"/>
    </source>
</evidence>
<comment type="similarity">
    <text evidence="9">Belongs to the protein kinase superfamily. Tyr protein kinase family.</text>
</comment>
<dbReference type="Gene3D" id="3.30.200.20">
    <property type="entry name" value="Phosphorylase Kinase, domain 1"/>
    <property type="match status" value="1"/>
</dbReference>
<protein>
    <recommendedName>
        <fullName evidence="9">Tyrosine-protein kinase</fullName>
        <ecNumber evidence="9">2.7.10.2</ecNumber>
    </recommendedName>
</protein>
<dbReference type="SUPFAM" id="SSF56112">
    <property type="entry name" value="Protein kinase-like (PK-like)"/>
    <property type="match status" value="1"/>
</dbReference>
<dbReference type="InterPro" id="IPR001245">
    <property type="entry name" value="Ser-Thr/Tyr_kinase_cat_dom"/>
</dbReference>
<feature type="compositionally biased region" description="Basic and acidic residues" evidence="10">
    <location>
        <begin position="27"/>
        <end position="36"/>
    </location>
</feature>
<organism evidence="13 14">
    <name type="scientific">Ditylenchus dipsaci</name>
    <dbReference type="NCBI Taxonomy" id="166011"/>
    <lineage>
        <taxon>Eukaryota</taxon>
        <taxon>Metazoa</taxon>
        <taxon>Ecdysozoa</taxon>
        <taxon>Nematoda</taxon>
        <taxon>Chromadorea</taxon>
        <taxon>Rhabditida</taxon>
        <taxon>Tylenchina</taxon>
        <taxon>Tylenchomorpha</taxon>
        <taxon>Sphaerularioidea</taxon>
        <taxon>Anguinidae</taxon>
        <taxon>Anguininae</taxon>
        <taxon>Ditylenchus</taxon>
    </lineage>
</organism>
<keyword evidence="7" id="KW-0727">SH2 domain</keyword>
<evidence type="ECO:0000259" key="12">
    <source>
        <dbReference type="PROSITE" id="PS50011"/>
    </source>
</evidence>
<dbReference type="WBParaSite" id="jg18636">
    <property type="protein sequence ID" value="jg18636"/>
    <property type="gene ID" value="jg18636"/>
</dbReference>
<feature type="compositionally biased region" description="Basic residues" evidence="10">
    <location>
        <begin position="1"/>
        <end position="12"/>
    </location>
</feature>
<dbReference type="EC" id="2.7.10.2" evidence="9"/>
<dbReference type="InterPro" id="IPR050198">
    <property type="entry name" value="Non-receptor_tyrosine_kinases"/>
</dbReference>
<dbReference type="InterPro" id="IPR017441">
    <property type="entry name" value="Protein_kinase_ATP_BS"/>
</dbReference>
<evidence type="ECO:0000256" key="5">
    <source>
        <dbReference type="ARBA" id="ARBA00023137"/>
    </source>
</evidence>
<feature type="domain" description="Protein kinase" evidence="12">
    <location>
        <begin position="154"/>
        <end position="415"/>
    </location>
</feature>
<dbReference type="Proteomes" id="UP000887574">
    <property type="component" value="Unplaced"/>
</dbReference>
<dbReference type="SUPFAM" id="SSF55550">
    <property type="entry name" value="SH2 domain"/>
    <property type="match status" value="1"/>
</dbReference>
<evidence type="ECO:0000256" key="2">
    <source>
        <dbReference type="ARBA" id="ARBA00022741"/>
    </source>
</evidence>
<dbReference type="Gene3D" id="1.10.510.10">
    <property type="entry name" value="Transferase(Phosphotransferase) domain 1"/>
    <property type="match status" value="1"/>
</dbReference>
<dbReference type="InterPro" id="IPR000980">
    <property type="entry name" value="SH2"/>
</dbReference>
<accession>A0A915DD74</accession>
<dbReference type="CDD" id="cd10361">
    <property type="entry name" value="SH2_Fps_family"/>
    <property type="match status" value="1"/>
</dbReference>
<dbReference type="AlphaFoldDB" id="A0A915DD74"/>
<dbReference type="PROSITE" id="PS00109">
    <property type="entry name" value="PROTEIN_KINASE_TYR"/>
    <property type="match status" value="1"/>
</dbReference>
<dbReference type="Pfam" id="PF00017">
    <property type="entry name" value="SH2"/>
    <property type="match status" value="1"/>
</dbReference>
<dbReference type="GO" id="GO:0004715">
    <property type="term" value="F:non-membrane spanning protein tyrosine kinase activity"/>
    <property type="evidence" value="ECO:0007669"/>
    <property type="project" value="UniProtKB-EC"/>
</dbReference>
<comment type="catalytic activity">
    <reaction evidence="6 9">
        <text>L-tyrosyl-[protein] + ATP = O-phospho-L-tyrosyl-[protein] + ADP + H(+)</text>
        <dbReference type="Rhea" id="RHEA:10596"/>
        <dbReference type="Rhea" id="RHEA-COMP:10136"/>
        <dbReference type="Rhea" id="RHEA-COMP:20101"/>
        <dbReference type="ChEBI" id="CHEBI:15378"/>
        <dbReference type="ChEBI" id="CHEBI:30616"/>
        <dbReference type="ChEBI" id="CHEBI:46858"/>
        <dbReference type="ChEBI" id="CHEBI:61978"/>
        <dbReference type="ChEBI" id="CHEBI:456216"/>
        <dbReference type="EC" id="2.7.10.2"/>
    </reaction>
</comment>
<dbReference type="InterPro" id="IPR036860">
    <property type="entry name" value="SH2_dom_sf"/>
</dbReference>
<evidence type="ECO:0000256" key="3">
    <source>
        <dbReference type="ARBA" id="ARBA00022777"/>
    </source>
</evidence>
<evidence type="ECO:0000313" key="13">
    <source>
        <dbReference type="Proteomes" id="UP000887574"/>
    </source>
</evidence>
<keyword evidence="5 9" id="KW-0829">Tyrosine-protein kinase</keyword>
<dbReference type="Pfam" id="PF07714">
    <property type="entry name" value="PK_Tyr_Ser-Thr"/>
    <property type="match status" value="1"/>
</dbReference>
<dbReference type="PRINTS" id="PR00109">
    <property type="entry name" value="TYRKINASE"/>
</dbReference>
<keyword evidence="3 9" id="KW-0418">Kinase</keyword>
<sequence>MGKAAKKDKKKKNSNDDKVSKQILSKQDSKPVKKANKNVDEEYLKLDCWHGLLPDEETTEMLKEDGEFLVRRVEGPEIANFYLSVRWAAEIMNIAIVNHPDGKFGFKEKPFSTLKELLDHHQVRKVPLPFDGAQHPILGTPVNRKTWELRHGMIVLGKELGAGAYGTVFKGTLAKGKDKKPFEVAIKELSEMGLEASSSLWREARVMRDYDHPNVLKLYGVANDFMPFYLVMELVPDGSVEDYFRKMDEQHKKISIKERFVILLQAATGMEYLHSKGCIHRDIACRNLLIDLNGPVVKVADFGMTRRATNYRIDPNKPMNLRWLAPEVYETAVVKKSTDVYAFGVTIYECFTIPYDTPYKDWKPNTVYEKVVNRGYRLKPTDCMPREIGEMMTECLGPEPARPTFRTIVICMNAFKYSIKKS</sequence>
<evidence type="ECO:0000256" key="7">
    <source>
        <dbReference type="PROSITE-ProRule" id="PRU00191"/>
    </source>
</evidence>
<dbReference type="InterPro" id="IPR035849">
    <property type="entry name" value="Fes/Fps/Fer_SH2"/>
</dbReference>
<dbReference type="InterPro" id="IPR020635">
    <property type="entry name" value="Tyr_kinase_cat_dom"/>
</dbReference>
<dbReference type="InterPro" id="IPR000719">
    <property type="entry name" value="Prot_kinase_dom"/>
</dbReference>
<dbReference type="SMART" id="SM00219">
    <property type="entry name" value="TyrKc"/>
    <property type="match status" value="1"/>
</dbReference>
<keyword evidence="2 8" id="KW-0547">Nucleotide-binding</keyword>
<keyword evidence="13" id="KW-1185">Reference proteome</keyword>
<dbReference type="PROSITE" id="PS50001">
    <property type="entry name" value="SH2"/>
    <property type="match status" value="1"/>
</dbReference>
<dbReference type="Gene3D" id="3.30.505.10">
    <property type="entry name" value="SH2 domain"/>
    <property type="match status" value="1"/>
</dbReference>
<dbReference type="CDD" id="cd00192">
    <property type="entry name" value="PTKc"/>
    <property type="match status" value="1"/>
</dbReference>
<name>A0A915DD74_9BILA</name>
<evidence type="ECO:0000256" key="8">
    <source>
        <dbReference type="PROSITE-ProRule" id="PRU10141"/>
    </source>
</evidence>
<dbReference type="GO" id="GO:0005524">
    <property type="term" value="F:ATP binding"/>
    <property type="evidence" value="ECO:0007669"/>
    <property type="project" value="UniProtKB-UniRule"/>
</dbReference>
<proteinExistence type="inferred from homology"/>
<keyword evidence="1 9" id="KW-0808">Transferase</keyword>